<keyword evidence="3 5" id="KW-1133">Transmembrane helix</keyword>
<name>A0A7L6N1R8_9MOLU</name>
<evidence type="ECO:0000256" key="2">
    <source>
        <dbReference type="ARBA" id="ARBA00022692"/>
    </source>
</evidence>
<proteinExistence type="predicted"/>
<keyword evidence="4 5" id="KW-0472">Membrane</keyword>
<evidence type="ECO:0000256" key="3">
    <source>
        <dbReference type="ARBA" id="ARBA00022989"/>
    </source>
</evidence>
<dbReference type="KEGG" id="tbk:HF295_01045"/>
<organism evidence="6 7">
    <name type="scientific">Hujiaoplasma nucleasis</name>
    <dbReference type="NCBI Taxonomy" id="2725268"/>
    <lineage>
        <taxon>Bacteria</taxon>
        <taxon>Bacillati</taxon>
        <taxon>Mycoplasmatota</taxon>
        <taxon>Mollicutes</taxon>
        <taxon>Candidatus Izemoplasmatales</taxon>
        <taxon>Hujiaoplasmataceae</taxon>
        <taxon>Hujiaoplasma</taxon>
    </lineage>
</organism>
<dbReference type="Pfam" id="PF02674">
    <property type="entry name" value="Colicin_V"/>
    <property type="match status" value="1"/>
</dbReference>
<keyword evidence="7" id="KW-1185">Reference proteome</keyword>
<evidence type="ECO:0000313" key="7">
    <source>
        <dbReference type="Proteomes" id="UP000512167"/>
    </source>
</evidence>
<dbReference type="GO" id="GO:0016020">
    <property type="term" value="C:membrane"/>
    <property type="evidence" value="ECO:0007669"/>
    <property type="project" value="UniProtKB-SubCell"/>
</dbReference>
<sequence length="243" mass="27731">MNIFNLFGIFDVLIVIAVIAMIIMGWKKGFLLKIVELASGLFGLIASLLLTRPFSNLLDKWFGSDIETRIRDHLISKNPELSDNLTEPRLKEALEGLSMPDFITKWISDSIDYEEATRSIIEAITPLFKTMILIVIAFLTLFFGSMIIFFFLKLLSKAITRVPIIRQIDKVLGAFFGLFKVSMIIFVLLLLLSFVLAIPAINNAIGDFVYVDMQLSTDSFRLSKWLYNNNIFRFIINIFLSII</sequence>
<protein>
    <submittedName>
        <fullName evidence="6">CvpA family protein</fullName>
    </submittedName>
</protein>
<dbReference type="RefSeq" id="WP_312031992.1">
    <property type="nucleotide sequence ID" value="NZ_CP051151.1"/>
</dbReference>
<evidence type="ECO:0000313" key="6">
    <source>
        <dbReference type="EMBL" id="QLY39521.1"/>
    </source>
</evidence>
<dbReference type="PANTHER" id="PTHR37306:SF1">
    <property type="entry name" value="COLICIN V PRODUCTION PROTEIN"/>
    <property type="match status" value="1"/>
</dbReference>
<dbReference type="Proteomes" id="UP000512167">
    <property type="component" value="Chromosome"/>
</dbReference>
<accession>A0A7L6N1R8</accession>
<dbReference type="InterPro" id="IPR003825">
    <property type="entry name" value="Colicin-V_CvpA"/>
</dbReference>
<dbReference type="GO" id="GO:0009403">
    <property type="term" value="P:toxin biosynthetic process"/>
    <property type="evidence" value="ECO:0007669"/>
    <property type="project" value="InterPro"/>
</dbReference>
<comment type="subcellular location">
    <subcellularLocation>
        <location evidence="1">Membrane</location>
        <topology evidence="1">Multi-pass membrane protein</topology>
    </subcellularLocation>
</comment>
<evidence type="ECO:0000256" key="1">
    <source>
        <dbReference type="ARBA" id="ARBA00004141"/>
    </source>
</evidence>
<evidence type="ECO:0000256" key="5">
    <source>
        <dbReference type="SAM" id="Phobius"/>
    </source>
</evidence>
<reference evidence="6 7" key="1">
    <citation type="submission" date="2020-04" db="EMBL/GenBank/DDBJ databases">
        <authorList>
            <person name="Zheng R.K."/>
            <person name="Sun C.M."/>
        </authorList>
    </citation>
    <scope>NUCLEOTIDE SEQUENCE [LARGE SCALE GENOMIC DNA]</scope>
    <source>
        <strain evidence="7">zrk29</strain>
    </source>
</reference>
<keyword evidence="2 5" id="KW-0812">Transmembrane</keyword>
<feature type="transmembrane region" description="Helical" evidence="5">
    <location>
        <begin position="172"/>
        <end position="205"/>
    </location>
</feature>
<dbReference type="AlphaFoldDB" id="A0A7L6N1R8"/>
<feature type="transmembrane region" description="Helical" evidence="5">
    <location>
        <begin position="6"/>
        <end position="23"/>
    </location>
</feature>
<dbReference type="PANTHER" id="PTHR37306">
    <property type="entry name" value="COLICIN V PRODUCTION PROTEIN"/>
    <property type="match status" value="1"/>
</dbReference>
<gene>
    <name evidence="6" type="ORF">HF295_01045</name>
</gene>
<feature type="transmembrane region" description="Helical" evidence="5">
    <location>
        <begin position="131"/>
        <end position="152"/>
    </location>
</feature>
<dbReference type="EMBL" id="CP051151">
    <property type="protein sequence ID" value="QLY39521.1"/>
    <property type="molecule type" value="Genomic_DNA"/>
</dbReference>
<evidence type="ECO:0000256" key="4">
    <source>
        <dbReference type="ARBA" id="ARBA00023136"/>
    </source>
</evidence>
<feature type="transmembrane region" description="Helical" evidence="5">
    <location>
        <begin position="30"/>
        <end position="50"/>
    </location>
</feature>